<dbReference type="Gene3D" id="2.70.98.10">
    <property type="match status" value="1"/>
</dbReference>
<feature type="domain" description="Polysaccharide lyase family 8 C-terminal" evidence="5">
    <location>
        <begin position="534"/>
        <end position="606"/>
    </location>
</feature>
<dbReference type="SUPFAM" id="SSF48230">
    <property type="entry name" value="Chondroitin AC/alginate lyase"/>
    <property type="match status" value="1"/>
</dbReference>
<gene>
    <name evidence="7" type="ORF">TRAPUB_10508</name>
</gene>
<dbReference type="InterPro" id="IPR014718">
    <property type="entry name" value="GH-type_carb-bd"/>
</dbReference>
<evidence type="ECO:0000256" key="3">
    <source>
        <dbReference type="ARBA" id="ARBA00023239"/>
    </source>
</evidence>
<dbReference type="InterPro" id="IPR004103">
    <property type="entry name" value="Lyase_8_C"/>
</dbReference>
<proteinExistence type="inferred from homology"/>
<dbReference type="GO" id="GO:0005576">
    <property type="term" value="C:extracellular region"/>
    <property type="evidence" value="ECO:0007669"/>
    <property type="project" value="InterPro"/>
</dbReference>
<dbReference type="SUPFAM" id="SSF49863">
    <property type="entry name" value="Hyaluronate lyase-like, C-terminal domain"/>
    <property type="match status" value="1"/>
</dbReference>
<dbReference type="PANTHER" id="PTHR38481">
    <property type="entry name" value="HYALURONATE LYASE"/>
    <property type="match status" value="1"/>
</dbReference>
<dbReference type="GO" id="GO:0016837">
    <property type="term" value="F:carbon-oxygen lyase activity, acting on polysaccharides"/>
    <property type="evidence" value="ECO:0007669"/>
    <property type="project" value="UniProtKB-ARBA"/>
</dbReference>
<dbReference type="InterPro" id="IPR011071">
    <property type="entry name" value="Lyase_8-like_C"/>
</dbReference>
<dbReference type="PANTHER" id="PTHR38481:SF1">
    <property type="entry name" value="HYALURONATE LYASE"/>
    <property type="match status" value="1"/>
</dbReference>
<comment type="similarity">
    <text evidence="1">Belongs to the polysaccharide lyase 8 family.</text>
</comment>
<evidence type="ECO:0000313" key="7">
    <source>
        <dbReference type="EMBL" id="OJT12943.1"/>
    </source>
</evidence>
<comment type="caution">
    <text evidence="7">The sequence shown here is derived from an EMBL/GenBank/DDBJ whole genome shotgun (WGS) entry which is preliminary data.</text>
</comment>
<sequence length="638" mass="69029">MDFWFANDFTNLACLDSGGTSTCPCGTPGLWNTNWYSNVIGVPALVGEACLLVGADAMTETQVNNCTHILVRSYGTFDHGFGYTTGANTLDISKIGIDSGLLINNASMLTDGYARIHREVVVQNAVKADGIRPDGSFGQHGGIIYNGNYGKDYANDVLALEIAAAGTPYSAEVSNAGSQAAFESLLQGDLWMIYRNVLTDVLHFDFSVLNRFISFPVSDQQATGSININVTEIQELGELWDSDILQTVSQSLAQESKDANAGSIIGNRMFYANDYMVQRGPGYVSTLKMYSKRTLNGECTNAENPLGFHLADGTLYTYLQGNEYEDIAAAWDWNLIPGITNDYGATPLSCNHEQFSGKEAFVGGTSNGKVGAAAMRYTNPYTGTLKFQKAWFFLDDDVQHVMISSVNSSTDNSVLSVLDQKRLNGPVYVDGVSLPCGGNFSQARTLWHDNVGYTFQQGLFDRSFDLTVDFGARTGDWATIGISSVGNITVDLFSAWINHGSGSQLDVPIEYTAFPAVSQDEFVRKSFTTRLVTIRNDAHVSAVYDTTHRIASFVFWDAKGGTATFVPSLFEAPITVQTNGNVAVIYDLDKRNATVSDPSQTLSTVQLSFKVGRSQTRTLDVALPGGGVAGSSVSVQLK</sequence>
<dbReference type="GO" id="GO:0005975">
    <property type="term" value="P:carbohydrate metabolic process"/>
    <property type="evidence" value="ECO:0007669"/>
    <property type="project" value="InterPro"/>
</dbReference>
<evidence type="ECO:0000259" key="6">
    <source>
        <dbReference type="Pfam" id="PF08124"/>
    </source>
</evidence>
<evidence type="ECO:0000259" key="5">
    <source>
        <dbReference type="Pfam" id="PF02884"/>
    </source>
</evidence>
<evidence type="ECO:0000256" key="1">
    <source>
        <dbReference type="ARBA" id="ARBA00006699"/>
    </source>
</evidence>
<dbReference type="Pfam" id="PF02884">
    <property type="entry name" value="Lyase_8_C"/>
    <property type="match status" value="1"/>
</dbReference>
<dbReference type="OrthoDB" id="5980780at2759"/>
<keyword evidence="2" id="KW-0732">Signal</keyword>
<dbReference type="Pfam" id="PF08124">
    <property type="entry name" value="Lyase_8_N"/>
    <property type="match status" value="1"/>
</dbReference>
<reference evidence="7 8" key="1">
    <citation type="submission" date="2016-10" db="EMBL/GenBank/DDBJ databases">
        <title>Genome sequence of the basidiomycete white-rot fungus Trametes pubescens.</title>
        <authorList>
            <person name="Makela M.R."/>
            <person name="Granchi Z."/>
            <person name="Peng M."/>
            <person name="De Vries R.P."/>
            <person name="Grigoriev I."/>
            <person name="Riley R."/>
            <person name="Hilden K."/>
        </authorList>
    </citation>
    <scope>NUCLEOTIDE SEQUENCE [LARGE SCALE GENOMIC DNA]</scope>
    <source>
        <strain evidence="7 8">FBCC735</strain>
    </source>
</reference>
<dbReference type="OMA" id="RYYQDET"/>
<evidence type="ECO:0000259" key="4">
    <source>
        <dbReference type="Pfam" id="PF02278"/>
    </source>
</evidence>
<dbReference type="InterPro" id="IPR003159">
    <property type="entry name" value="Lyase_8_central_dom"/>
</dbReference>
<evidence type="ECO:0000313" key="8">
    <source>
        <dbReference type="Proteomes" id="UP000184267"/>
    </source>
</evidence>
<feature type="domain" description="Polysaccharide lyase family 8 central" evidence="4">
    <location>
        <begin position="267"/>
        <end position="518"/>
    </location>
</feature>
<dbReference type="InterPro" id="IPR012970">
    <property type="entry name" value="Lyase_8_alpha_N"/>
</dbReference>
<keyword evidence="3" id="KW-0456">Lyase</keyword>
<dbReference type="AlphaFoldDB" id="A0A1M2VZH6"/>
<feature type="domain" description="Polysaccharide lyase 8 N-terminal alpha-helical" evidence="6">
    <location>
        <begin position="33"/>
        <end position="188"/>
    </location>
</feature>
<protein>
    <submittedName>
        <fullName evidence="7">Chondroitinase-AC</fullName>
    </submittedName>
</protein>
<accession>A0A1M2VZH6</accession>
<keyword evidence="8" id="KW-1185">Reference proteome</keyword>
<dbReference type="SUPFAM" id="SSF74650">
    <property type="entry name" value="Galactose mutarotase-like"/>
    <property type="match status" value="1"/>
</dbReference>
<name>A0A1M2VZH6_TRAPU</name>
<dbReference type="InterPro" id="IPR038970">
    <property type="entry name" value="Lyase_8"/>
</dbReference>
<dbReference type="GO" id="GO:0030246">
    <property type="term" value="F:carbohydrate binding"/>
    <property type="evidence" value="ECO:0007669"/>
    <property type="project" value="InterPro"/>
</dbReference>
<evidence type="ECO:0000256" key="2">
    <source>
        <dbReference type="ARBA" id="ARBA00022729"/>
    </source>
</evidence>
<dbReference type="Gene3D" id="1.50.10.100">
    <property type="entry name" value="Chondroitin AC/alginate lyase"/>
    <property type="match status" value="1"/>
</dbReference>
<organism evidence="7 8">
    <name type="scientific">Trametes pubescens</name>
    <name type="common">White-rot fungus</name>
    <dbReference type="NCBI Taxonomy" id="154538"/>
    <lineage>
        <taxon>Eukaryota</taxon>
        <taxon>Fungi</taxon>
        <taxon>Dikarya</taxon>
        <taxon>Basidiomycota</taxon>
        <taxon>Agaricomycotina</taxon>
        <taxon>Agaricomycetes</taxon>
        <taxon>Polyporales</taxon>
        <taxon>Polyporaceae</taxon>
        <taxon>Trametes</taxon>
    </lineage>
</organism>
<dbReference type="Proteomes" id="UP000184267">
    <property type="component" value="Unassembled WGS sequence"/>
</dbReference>
<dbReference type="Pfam" id="PF02278">
    <property type="entry name" value="Lyase_8"/>
    <property type="match status" value="1"/>
</dbReference>
<dbReference type="InterPro" id="IPR008929">
    <property type="entry name" value="Chondroitin_lyas"/>
</dbReference>
<dbReference type="InterPro" id="IPR011013">
    <property type="entry name" value="Gal_mutarotase_sf_dom"/>
</dbReference>
<dbReference type="EMBL" id="MNAD01000443">
    <property type="protein sequence ID" value="OJT12943.1"/>
    <property type="molecule type" value="Genomic_DNA"/>
</dbReference>
<dbReference type="Gene3D" id="2.60.220.10">
    <property type="entry name" value="Polysaccharide lyase family 8-like, C-terminal"/>
    <property type="match status" value="1"/>
</dbReference>